<evidence type="ECO:0000256" key="4">
    <source>
        <dbReference type="HAMAP-Rule" id="MF_00528"/>
    </source>
</evidence>
<feature type="site" description="Important for substrate specificity" evidence="4">
    <location>
        <position position="72"/>
    </location>
</feature>
<proteinExistence type="inferred from homology"/>
<gene>
    <name evidence="5" type="primary">maf</name>
    <name evidence="5" type="ORF">J3U76_12275</name>
</gene>
<dbReference type="NCBIfam" id="TIGR00172">
    <property type="entry name" value="maf"/>
    <property type="match status" value="1"/>
</dbReference>
<keyword evidence="4" id="KW-0963">Cytoplasm</keyword>
<dbReference type="Proteomes" id="UP000664882">
    <property type="component" value="Unassembled WGS sequence"/>
</dbReference>
<comment type="catalytic activity">
    <reaction evidence="4">
        <text>dTTP + H2O = dTMP + diphosphate + H(+)</text>
        <dbReference type="Rhea" id="RHEA:28534"/>
        <dbReference type="ChEBI" id="CHEBI:15377"/>
        <dbReference type="ChEBI" id="CHEBI:15378"/>
        <dbReference type="ChEBI" id="CHEBI:33019"/>
        <dbReference type="ChEBI" id="CHEBI:37568"/>
        <dbReference type="ChEBI" id="CHEBI:63528"/>
        <dbReference type="EC" id="3.6.1.9"/>
    </reaction>
</comment>
<dbReference type="PANTHER" id="PTHR43213">
    <property type="entry name" value="BIFUNCTIONAL DTTP/UTP PYROPHOSPHATASE/METHYLTRANSFERASE PROTEIN-RELATED"/>
    <property type="match status" value="1"/>
</dbReference>
<feature type="site" description="Important for substrate specificity" evidence="4">
    <location>
        <position position="13"/>
    </location>
</feature>
<sequence length="197" mass="21129">MSPHIYLASGSPRRHELLAQLGITFAVLRPEVEELRHPNEEAATYVARLACDKAKAGLQVAPTLIPVLAGDTIVVLDGDVLEKPIDKADGVAMLRRLSGRTHQVMTAMALATPKPQAKGHLLNTVTVCTQVRFRTLSDADIERYWASGEPVDKAGGYGIQGLGGRFVASINGSYSAVVGLPLVETEALLHLGEVLWD</sequence>
<keyword evidence="3 4" id="KW-0546">Nucleotide metabolism</keyword>
<dbReference type="InterPro" id="IPR003697">
    <property type="entry name" value="Maf-like"/>
</dbReference>
<comment type="subcellular location">
    <subcellularLocation>
        <location evidence="4">Cytoplasm</location>
    </subcellularLocation>
</comment>
<comment type="caution">
    <text evidence="4">Lacks conserved residue(s) required for the propagation of feature annotation.</text>
</comment>
<dbReference type="HAMAP" id="MF_00528">
    <property type="entry name" value="Maf"/>
    <property type="match status" value="1"/>
</dbReference>
<reference evidence="5 6" key="1">
    <citation type="submission" date="2021-03" db="EMBL/GenBank/DDBJ databases">
        <title>Oceanisphaera sp. nov., isolated from the intestine.</title>
        <authorList>
            <person name="Zhao L.-H."/>
            <person name="Shi L.-F."/>
        </authorList>
    </citation>
    <scope>NUCLEOTIDE SEQUENCE [LARGE SCALE GENOMIC DNA]</scope>
    <source>
        <strain evidence="5 6">DM8</strain>
    </source>
</reference>
<comment type="caution">
    <text evidence="5">The sequence shown here is derived from an EMBL/GenBank/DDBJ whole genome shotgun (WGS) entry which is preliminary data.</text>
</comment>
<dbReference type="EMBL" id="JAGDFX010000015">
    <property type="protein sequence ID" value="MBO1520395.1"/>
    <property type="molecule type" value="Genomic_DNA"/>
</dbReference>
<feature type="active site" description="Proton acceptor" evidence="4">
    <location>
        <position position="71"/>
    </location>
</feature>
<comment type="cofactor">
    <cofactor evidence="1 4">
        <name>a divalent metal cation</name>
        <dbReference type="ChEBI" id="CHEBI:60240"/>
    </cofactor>
</comment>
<dbReference type="InterPro" id="IPR029001">
    <property type="entry name" value="ITPase-like_fam"/>
</dbReference>
<evidence type="ECO:0000256" key="2">
    <source>
        <dbReference type="ARBA" id="ARBA00022801"/>
    </source>
</evidence>
<dbReference type="Gene3D" id="3.90.950.10">
    <property type="match status" value="1"/>
</dbReference>
<dbReference type="PANTHER" id="PTHR43213:SF5">
    <property type="entry name" value="BIFUNCTIONAL DTTP_UTP PYROPHOSPHATASE_METHYLTRANSFERASE PROTEIN-RELATED"/>
    <property type="match status" value="1"/>
</dbReference>
<evidence type="ECO:0000256" key="1">
    <source>
        <dbReference type="ARBA" id="ARBA00001968"/>
    </source>
</evidence>
<evidence type="ECO:0000256" key="3">
    <source>
        <dbReference type="ARBA" id="ARBA00023080"/>
    </source>
</evidence>
<dbReference type="Pfam" id="PF02545">
    <property type="entry name" value="Maf"/>
    <property type="match status" value="1"/>
</dbReference>
<dbReference type="RefSeq" id="WP_208006271.1">
    <property type="nucleotide sequence ID" value="NZ_JAGDFX010000015.1"/>
</dbReference>
<evidence type="ECO:0000313" key="5">
    <source>
        <dbReference type="EMBL" id="MBO1520395.1"/>
    </source>
</evidence>
<accession>A0ABS3NJE2</accession>
<feature type="site" description="Important for substrate specificity" evidence="4">
    <location>
        <position position="160"/>
    </location>
</feature>
<dbReference type="EC" id="3.6.1.9" evidence="4"/>
<protein>
    <recommendedName>
        <fullName evidence="4">dTTP/UTP pyrophosphatase</fullName>
        <shortName evidence="4">dTTPase/UTPase</shortName>
        <ecNumber evidence="4">3.6.1.9</ecNumber>
    </recommendedName>
    <alternativeName>
        <fullName evidence="4">Nucleoside triphosphate pyrophosphatase</fullName>
    </alternativeName>
    <alternativeName>
        <fullName evidence="4">Nucleotide pyrophosphatase</fullName>
        <shortName evidence="4">Nucleotide PPase</shortName>
    </alternativeName>
</protein>
<dbReference type="SUPFAM" id="SSF52972">
    <property type="entry name" value="ITPase-like"/>
    <property type="match status" value="1"/>
</dbReference>
<evidence type="ECO:0000313" key="6">
    <source>
        <dbReference type="Proteomes" id="UP000664882"/>
    </source>
</evidence>
<name>A0ABS3NJE2_9GAMM</name>
<comment type="function">
    <text evidence="4">Nucleoside triphosphate pyrophosphatase that hydrolyzes dTTP and UTP. May have a dual role in cell division arrest and in preventing the incorporation of modified nucleotides into cellular nucleic acids.</text>
</comment>
<comment type="catalytic activity">
    <reaction evidence="4">
        <text>UTP + H2O = UMP + diphosphate + H(+)</text>
        <dbReference type="Rhea" id="RHEA:29395"/>
        <dbReference type="ChEBI" id="CHEBI:15377"/>
        <dbReference type="ChEBI" id="CHEBI:15378"/>
        <dbReference type="ChEBI" id="CHEBI:33019"/>
        <dbReference type="ChEBI" id="CHEBI:46398"/>
        <dbReference type="ChEBI" id="CHEBI:57865"/>
        <dbReference type="EC" id="3.6.1.9"/>
    </reaction>
</comment>
<dbReference type="PIRSF" id="PIRSF006305">
    <property type="entry name" value="Maf"/>
    <property type="match status" value="1"/>
</dbReference>
<keyword evidence="2 4" id="KW-0378">Hydrolase</keyword>
<comment type="similarity">
    <text evidence="4">Belongs to the Maf family. YhdE subfamily.</text>
</comment>
<organism evidence="5 6">
    <name type="scientific">Oceanisphaera pacifica</name>
    <dbReference type="NCBI Taxonomy" id="2818389"/>
    <lineage>
        <taxon>Bacteria</taxon>
        <taxon>Pseudomonadati</taxon>
        <taxon>Pseudomonadota</taxon>
        <taxon>Gammaproteobacteria</taxon>
        <taxon>Aeromonadales</taxon>
        <taxon>Aeromonadaceae</taxon>
        <taxon>Oceanisphaera</taxon>
    </lineage>
</organism>
<dbReference type="CDD" id="cd00555">
    <property type="entry name" value="Maf"/>
    <property type="match status" value="1"/>
</dbReference>
<keyword evidence="6" id="KW-1185">Reference proteome</keyword>